<dbReference type="EMBL" id="CP003929">
    <property type="protein sequence ID" value="AGB38948.1"/>
    <property type="molecule type" value="Genomic_DNA"/>
</dbReference>
<dbReference type="STRING" id="694430.Natoc_3209"/>
<dbReference type="InterPro" id="IPR036249">
    <property type="entry name" value="Thioredoxin-like_sf"/>
</dbReference>
<evidence type="ECO:0000313" key="3">
    <source>
        <dbReference type="Proteomes" id="UP000010878"/>
    </source>
</evidence>
<dbReference type="GeneID" id="14403596"/>
<dbReference type="RefSeq" id="WP_015322387.1">
    <property type="nucleotide sequence ID" value="NC_019974.1"/>
</dbReference>
<dbReference type="SUPFAM" id="SSF52833">
    <property type="entry name" value="Thioredoxin-like"/>
    <property type="match status" value="1"/>
</dbReference>
<dbReference type="CDD" id="cd02980">
    <property type="entry name" value="TRX_Fd_family"/>
    <property type="match status" value="1"/>
</dbReference>
<name>L0K4B4_9EURY</name>
<feature type="compositionally biased region" description="Basic and acidic residues" evidence="1">
    <location>
        <begin position="99"/>
        <end position="112"/>
    </location>
</feature>
<sequence length="126" mass="13616">MQRRTTRQRERLGACVFICTNDRDSDYACCSDAGAEETLAAVNSWLRERGAFWSPVGVTTTGCLGLCSADGTAIAIQPRDEWYADVTPEDVPALLEREFGPDADSIDERAADADGSDSLGVTHPDD</sequence>
<feature type="region of interest" description="Disordered" evidence="1">
    <location>
        <begin position="99"/>
        <end position="126"/>
    </location>
</feature>
<dbReference type="Proteomes" id="UP000010878">
    <property type="component" value="Chromosome"/>
</dbReference>
<protein>
    <recommendedName>
        <fullName evidence="4">Ferredoxin</fullName>
    </recommendedName>
</protein>
<dbReference type="OrthoDB" id="198458at2157"/>
<accession>L0K4B4</accession>
<evidence type="ECO:0000313" key="2">
    <source>
        <dbReference type="EMBL" id="AGB38948.1"/>
    </source>
</evidence>
<dbReference type="AlphaFoldDB" id="L0K4B4"/>
<evidence type="ECO:0008006" key="4">
    <source>
        <dbReference type="Google" id="ProtNLM"/>
    </source>
</evidence>
<dbReference type="KEGG" id="nou:Natoc_3209"/>
<dbReference type="Gene3D" id="3.40.30.10">
    <property type="entry name" value="Glutaredoxin"/>
    <property type="match status" value="1"/>
</dbReference>
<dbReference type="eggNOG" id="arCOG04750">
    <property type="taxonomic scope" value="Archaea"/>
</dbReference>
<gene>
    <name evidence="2" type="ORF">Natoc_3209</name>
</gene>
<reference evidence="2 3" key="1">
    <citation type="submission" date="2012-11" db="EMBL/GenBank/DDBJ databases">
        <title>FINISHED of Natronococcus occultus SP4, DSM 3396.</title>
        <authorList>
            <consortium name="DOE Joint Genome Institute"/>
            <person name="Eisen J."/>
            <person name="Huntemann M."/>
            <person name="Wei C.-L."/>
            <person name="Han J."/>
            <person name="Detter J.C."/>
            <person name="Han C."/>
            <person name="Tapia R."/>
            <person name="Chen A."/>
            <person name="Kyrpides N."/>
            <person name="Mavromatis K."/>
            <person name="Markowitz V."/>
            <person name="Szeto E."/>
            <person name="Ivanova N."/>
            <person name="Mikhailova N."/>
            <person name="Ovchinnikova G."/>
            <person name="Pagani I."/>
            <person name="Pati A."/>
            <person name="Goodwin L."/>
            <person name="Nordberg H.P."/>
            <person name="Cantor M.N."/>
            <person name="Hua S.X."/>
            <person name="Woyke T."/>
            <person name="Eisen J."/>
            <person name="Klenk H.-P."/>
            <person name="Klenk H.-P."/>
        </authorList>
    </citation>
    <scope>NUCLEOTIDE SEQUENCE [LARGE SCALE GENOMIC DNA]</scope>
    <source>
        <strain evidence="2 3">SP4</strain>
    </source>
</reference>
<dbReference type="HOGENOM" id="CLU_126515_5_0_2"/>
<organism evidence="2 3">
    <name type="scientific">Natronococcus occultus SP4</name>
    <dbReference type="NCBI Taxonomy" id="694430"/>
    <lineage>
        <taxon>Archaea</taxon>
        <taxon>Methanobacteriati</taxon>
        <taxon>Methanobacteriota</taxon>
        <taxon>Stenosarchaea group</taxon>
        <taxon>Halobacteria</taxon>
        <taxon>Halobacteriales</taxon>
        <taxon>Natrialbaceae</taxon>
        <taxon>Natronococcus</taxon>
    </lineage>
</organism>
<proteinExistence type="predicted"/>
<keyword evidence="3" id="KW-1185">Reference proteome</keyword>
<evidence type="ECO:0000256" key="1">
    <source>
        <dbReference type="SAM" id="MobiDB-lite"/>
    </source>
</evidence>